<accession>A0AC61RXH0</accession>
<protein>
    <submittedName>
        <fullName evidence="1">Rod shape-determining protein MreC</fullName>
    </submittedName>
</protein>
<reference evidence="1" key="1">
    <citation type="submission" date="2019-04" db="EMBL/GenBank/DDBJ databases">
        <title>Microbes associate with the intestines of laboratory mice.</title>
        <authorList>
            <person name="Navarre W."/>
            <person name="Wong E."/>
            <person name="Huang K."/>
            <person name="Tropini C."/>
            <person name="Ng K."/>
            <person name="Yu B."/>
        </authorList>
    </citation>
    <scope>NUCLEOTIDE SEQUENCE</scope>
    <source>
        <strain evidence="1">NM01_1-7b</strain>
    </source>
</reference>
<gene>
    <name evidence="1" type="primary">mreC</name>
    <name evidence="1" type="ORF">E5329_08075</name>
</gene>
<evidence type="ECO:0000313" key="1">
    <source>
        <dbReference type="EMBL" id="TGY96717.1"/>
    </source>
</evidence>
<keyword evidence="2" id="KW-1185">Reference proteome</keyword>
<dbReference type="Proteomes" id="UP000304953">
    <property type="component" value="Unassembled WGS sequence"/>
</dbReference>
<proteinExistence type="predicted"/>
<name>A0AC61RXH0_9FIRM</name>
<organism evidence="1 2">
    <name type="scientific">Petralouisia muris</name>
    <dbReference type="NCBI Taxonomy" id="3032872"/>
    <lineage>
        <taxon>Bacteria</taxon>
        <taxon>Bacillati</taxon>
        <taxon>Bacillota</taxon>
        <taxon>Clostridia</taxon>
        <taxon>Lachnospirales</taxon>
        <taxon>Lachnospiraceae</taxon>
        <taxon>Petralouisia</taxon>
    </lineage>
</organism>
<comment type="caution">
    <text evidence="1">The sequence shown here is derived from an EMBL/GenBank/DDBJ whole genome shotgun (WGS) entry which is preliminary data.</text>
</comment>
<sequence>MRRKSTKHSIPTKYTLLFLTVFCIIVMFVSFTLNLSGGPLNTVAGYVFVPMQKGINTVGTWFLSKADDLKSLRDVMAENKELQEEVDRLTQEINNIKLEQYELENLRELMELDQKYPSYEKVAARVIGSDGGNWFNIFTIDKGTNDGIEKDMNVIAGSGLVGIVIDTGPNYAKVRSIIDDASNVSGMSLSTADRCIINGNLATMNEHQVIEFSDLKCEDDAVAAGEQMVTSHISDKYLEGILIGYVSDIERDANNLTYSGTITPAVDFRHLQEVLVILDKKTVQDEKKEQ</sequence>
<dbReference type="EMBL" id="SRYA01000013">
    <property type="protein sequence ID" value="TGY96717.1"/>
    <property type="molecule type" value="Genomic_DNA"/>
</dbReference>
<evidence type="ECO:0000313" key="2">
    <source>
        <dbReference type="Proteomes" id="UP000304953"/>
    </source>
</evidence>